<reference evidence="2 3" key="1">
    <citation type="submission" date="2016-10" db="EMBL/GenBank/DDBJ databases">
        <authorList>
            <person name="de Groot N.N."/>
        </authorList>
    </citation>
    <scope>NUCLEOTIDE SEQUENCE [LARGE SCALE GENOMIC DNA]</scope>
    <source>
        <strain evidence="2 3">DSM 28286</strain>
    </source>
</reference>
<evidence type="ECO:0000256" key="1">
    <source>
        <dbReference type="SAM" id="SignalP"/>
    </source>
</evidence>
<dbReference type="SUPFAM" id="SSF48452">
    <property type="entry name" value="TPR-like"/>
    <property type="match status" value="2"/>
</dbReference>
<dbReference type="InterPro" id="IPR011990">
    <property type="entry name" value="TPR-like_helical_dom_sf"/>
</dbReference>
<dbReference type="EMBL" id="FOXQ01000004">
    <property type="protein sequence ID" value="SFQ03969.1"/>
    <property type="molecule type" value="Genomic_DNA"/>
</dbReference>
<dbReference type="SMART" id="SM00028">
    <property type="entry name" value="TPR"/>
    <property type="match status" value="4"/>
</dbReference>
<feature type="signal peptide" evidence="1">
    <location>
        <begin position="1"/>
        <end position="22"/>
    </location>
</feature>
<dbReference type="Gene3D" id="1.25.40.10">
    <property type="entry name" value="Tetratricopeptide repeat domain"/>
    <property type="match status" value="2"/>
</dbReference>
<dbReference type="InterPro" id="IPR019734">
    <property type="entry name" value="TPR_rpt"/>
</dbReference>
<dbReference type="STRING" id="1465490.SAMN05444277_104275"/>
<dbReference type="RefSeq" id="WP_090657607.1">
    <property type="nucleotide sequence ID" value="NZ_FOXQ01000004.1"/>
</dbReference>
<evidence type="ECO:0000313" key="3">
    <source>
        <dbReference type="Proteomes" id="UP000199031"/>
    </source>
</evidence>
<proteinExistence type="predicted"/>
<sequence>MQFARCLLLYVLIMHVHFSANAQPGTTVDLKKPEKYASRTLGSEKTTDGKIGAVKKFYQNTITHYNYVFNANERLNEIVERAKQGFKDDYTKLLPYYNYSLDATAADNDIDTIIYKCNAGILLHDLRNDWVDDLYLLMGRAYYLRKNFDSAERVFAYLNYAFAPKDEGYDIPVGSNETGTEFSIATKEKKKLLSPQPKRNEDIVWIAKNYIEEDKPHEASAILEMLRYDPHFPERLRPLLHETIGYLFYKSGAYDSAAYHLSEATSMDDGKPDKARREYLTAQLFMAAGLKKEAEDYFTRSADHTVDPYMAVYASLNAINAAGDSSDAADKKITSLLKLAKKDRYVAYRDLIYYTAAQVLMQNNNYEQAYQFAKKSIKYNVNNPTQHSRSFMLLGDLEYARPDYLLAKAAYDSVDAGNLANAEDEARLTARLAALQVIAANVTIINTEDSLQAVARMPEAARAALIKKTVRQLRRAQGLKDEDSSVFINPAVQLTGNNNNTAANDLFAAQASAKGDWYFNNNTLKSSGYAGFRSAWGNRPDVDNWRRIDAVSKQIAAASQGNPDGNDTDMVDSPLGDPMLNAGISIKDNIMNGQISYDVLMSYLPLTEEKLKESNNKIAEGFFNNGKKFQDDLEDYNAAINAYDSLLTRFPDDAHTEEALLNLHYCYNKLGRKASADSVASVLRTKYKDGKFTAILNSLKKSKRATEKDPATEEYERIYNLFIEGKFDEAKAAKAVADSSYGNSHWTPQLLFIESIYYISKREDSTAIETLTSLTTQFGSTPLAKKAETMIDVLRRRPEIENYLTNLQVTRLPEDEPSRVVTLNKVDRVEEKKELKADSVIEKQGQVAKTIVDSAKEMKAAVNSYVFNASDQQFVGIILNKVDPVYANETRNAFNRYNQINFYNQKINISSSKISDSLSIVLLGPFSDAAEALIYSEKVKPKAPASIIPWLKPEKYSFTIISQSNLDILNDTKDLTGYREMLEKVLPGKF</sequence>
<name>A0A1I5V8Z4_9BACT</name>
<accession>A0A1I5V8Z4</accession>
<protein>
    <submittedName>
        <fullName evidence="2">Tetratricopeptide repeat-containing protein</fullName>
    </submittedName>
</protein>
<gene>
    <name evidence="2" type="ORF">SAMN05444277_104275</name>
</gene>
<keyword evidence="3" id="KW-1185">Reference proteome</keyword>
<keyword evidence="1" id="KW-0732">Signal</keyword>
<organism evidence="2 3">
    <name type="scientific">Parafilimonas terrae</name>
    <dbReference type="NCBI Taxonomy" id="1465490"/>
    <lineage>
        <taxon>Bacteria</taxon>
        <taxon>Pseudomonadati</taxon>
        <taxon>Bacteroidota</taxon>
        <taxon>Chitinophagia</taxon>
        <taxon>Chitinophagales</taxon>
        <taxon>Chitinophagaceae</taxon>
        <taxon>Parafilimonas</taxon>
    </lineage>
</organism>
<feature type="chain" id="PRO_5011728214" evidence="1">
    <location>
        <begin position="23"/>
        <end position="990"/>
    </location>
</feature>
<dbReference type="Proteomes" id="UP000199031">
    <property type="component" value="Unassembled WGS sequence"/>
</dbReference>
<evidence type="ECO:0000313" key="2">
    <source>
        <dbReference type="EMBL" id="SFQ03969.1"/>
    </source>
</evidence>
<dbReference type="OrthoDB" id="1522549at2"/>
<dbReference type="AlphaFoldDB" id="A0A1I5V8Z4"/>